<dbReference type="EMBL" id="GL433837">
    <property type="protein sequence ID" value="EFN58485.1"/>
    <property type="molecule type" value="Genomic_DNA"/>
</dbReference>
<protein>
    <submittedName>
        <fullName evidence="2">Expressed protein</fullName>
    </submittedName>
</protein>
<dbReference type="RefSeq" id="XP_005850587.1">
    <property type="nucleotide sequence ID" value="XM_005850525.1"/>
</dbReference>
<dbReference type="AlphaFoldDB" id="E1Z5J5"/>
<dbReference type="KEGG" id="cvr:CHLNCDRAFT_140509"/>
<dbReference type="GeneID" id="17357905"/>
<evidence type="ECO:0000313" key="3">
    <source>
        <dbReference type="Proteomes" id="UP000008141"/>
    </source>
</evidence>
<sequence>MSTFVGGKLKLKGGVDVSQLKGGVKKKKKKSAAAADAQAIVPADGDQQAQQDAATAGGEGGDQQQHQGKVTKDGVVLDPSAVVDRRTEAEKKAEAHYLKYEEQRAKKAASKSHRERIKDLNEKLANLTEIFRISYTA</sequence>
<dbReference type="InterPro" id="IPR013865">
    <property type="entry name" value="FAM32A"/>
</dbReference>
<evidence type="ECO:0000256" key="1">
    <source>
        <dbReference type="SAM" id="MobiDB-lite"/>
    </source>
</evidence>
<dbReference type="PANTHER" id="PTHR13282:SF6">
    <property type="entry name" value="PROTEIN FAM32A"/>
    <property type="match status" value="1"/>
</dbReference>
<dbReference type="Proteomes" id="UP000008141">
    <property type="component" value="Unassembled WGS sequence"/>
</dbReference>
<dbReference type="InParanoid" id="E1Z5J5"/>
<feature type="compositionally biased region" description="Low complexity" evidence="1">
    <location>
        <begin position="32"/>
        <end position="68"/>
    </location>
</feature>
<keyword evidence="3" id="KW-1185">Reference proteome</keyword>
<reference evidence="2 3" key="1">
    <citation type="journal article" date="2010" name="Plant Cell">
        <title>The Chlorella variabilis NC64A genome reveals adaptation to photosymbiosis, coevolution with viruses, and cryptic sex.</title>
        <authorList>
            <person name="Blanc G."/>
            <person name="Duncan G."/>
            <person name="Agarkova I."/>
            <person name="Borodovsky M."/>
            <person name="Gurnon J."/>
            <person name="Kuo A."/>
            <person name="Lindquist E."/>
            <person name="Lucas S."/>
            <person name="Pangilinan J."/>
            <person name="Polle J."/>
            <person name="Salamov A."/>
            <person name="Terry A."/>
            <person name="Yamada T."/>
            <person name="Dunigan D.D."/>
            <person name="Grigoriev I.V."/>
            <person name="Claverie J.M."/>
            <person name="Van Etten J.L."/>
        </authorList>
    </citation>
    <scope>NUCLEOTIDE SEQUENCE [LARGE SCALE GENOMIC DNA]</scope>
    <source>
        <strain evidence="2 3">NC64A</strain>
    </source>
</reference>
<organism evidence="3">
    <name type="scientific">Chlorella variabilis</name>
    <name type="common">Green alga</name>
    <dbReference type="NCBI Taxonomy" id="554065"/>
    <lineage>
        <taxon>Eukaryota</taxon>
        <taxon>Viridiplantae</taxon>
        <taxon>Chlorophyta</taxon>
        <taxon>core chlorophytes</taxon>
        <taxon>Trebouxiophyceae</taxon>
        <taxon>Chlorellales</taxon>
        <taxon>Chlorellaceae</taxon>
        <taxon>Chlorella clade</taxon>
        <taxon>Chlorella</taxon>
    </lineage>
</organism>
<evidence type="ECO:0000313" key="2">
    <source>
        <dbReference type="EMBL" id="EFN58485.1"/>
    </source>
</evidence>
<proteinExistence type="predicted"/>
<accession>E1Z5J5</accession>
<dbReference type="OrthoDB" id="205403at2759"/>
<dbReference type="Pfam" id="PF08555">
    <property type="entry name" value="FAM32A"/>
    <property type="match status" value="1"/>
</dbReference>
<dbReference type="eggNOG" id="KOG3410">
    <property type="taxonomic scope" value="Eukaryota"/>
</dbReference>
<feature type="region of interest" description="Disordered" evidence="1">
    <location>
        <begin position="21"/>
        <end position="89"/>
    </location>
</feature>
<dbReference type="OMA" id="MLEYQNI"/>
<gene>
    <name evidence="2" type="ORF">CHLNCDRAFT_140509</name>
</gene>
<name>E1Z5J5_CHLVA</name>
<dbReference type="GO" id="GO:0005730">
    <property type="term" value="C:nucleolus"/>
    <property type="evidence" value="ECO:0007669"/>
    <property type="project" value="TreeGrafter"/>
</dbReference>
<dbReference type="STRING" id="554065.E1Z5J5"/>
<dbReference type="PANTHER" id="PTHR13282">
    <property type="entry name" value="PROTEIN FAM32A"/>
    <property type="match status" value="1"/>
</dbReference>